<proteinExistence type="predicted"/>
<sequence length="78" mass="8813">MLTGILQGAKNSRVAALHTNFKPNSFQQTKVYMEHPFVASIQAPTLVRLSVYSFRALQQQQINNEFLLGFISKRLAGF</sequence>
<organism evidence="1">
    <name type="scientific">Arundo donax</name>
    <name type="common">Giant reed</name>
    <name type="synonym">Donax arundinaceus</name>
    <dbReference type="NCBI Taxonomy" id="35708"/>
    <lineage>
        <taxon>Eukaryota</taxon>
        <taxon>Viridiplantae</taxon>
        <taxon>Streptophyta</taxon>
        <taxon>Embryophyta</taxon>
        <taxon>Tracheophyta</taxon>
        <taxon>Spermatophyta</taxon>
        <taxon>Magnoliopsida</taxon>
        <taxon>Liliopsida</taxon>
        <taxon>Poales</taxon>
        <taxon>Poaceae</taxon>
        <taxon>PACMAD clade</taxon>
        <taxon>Arundinoideae</taxon>
        <taxon>Arundineae</taxon>
        <taxon>Arundo</taxon>
    </lineage>
</organism>
<dbReference type="EMBL" id="GBRH01276755">
    <property type="protein sequence ID" value="JAD21140.1"/>
    <property type="molecule type" value="Transcribed_RNA"/>
</dbReference>
<name>A0A0A8Y7M3_ARUDO</name>
<evidence type="ECO:0000313" key="1">
    <source>
        <dbReference type="EMBL" id="JAD21140.1"/>
    </source>
</evidence>
<accession>A0A0A8Y7M3</accession>
<protein>
    <submittedName>
        <fullName evidence="1">Uncharacterized protein</fullName>
    </submittedName>
</protein>
<dbReference type="AlphaFoldDB" id="A0A0A8Y7M3"/>
<reference evidence="1" key="1">
    <citation type="submission" date="2014-09" db="EMBL/GenBank/DDBJ databases">
        <authorList>
            <person name="Magalhaes I.L.F."/>
            <person name="Oliveira U."/>
            <person name="Santos F.R."/>
            <person name="Vidigal T.H.D.A."/>
            <person name="Brescovit A.D."/>
            <person name="Santos A.J."/>
        </authorList>
    </citation>
    <scope>NUCLEOTIDE SEQUENCE</scope>
    <source>
        <tissue evidence="1">Shoot tissue taken approximately 20 cm above the soil surface</tissue>
    </source>
</reference>
<reference evidence="1" key="2">
    <citation type="journal article" date="2015" name="Data Brief">
        <title>Shoot transcriptome of the giant reed, Arundo donax.</title>
        <authorList>
            <person name="Barrero R.A."/>
            <person name="Guerrero F.D."/>
            <person name="Moolhuijzen P."/>
            <person name="Goolsby J.A."/>
            <person name="Tidwell J."/>
            <person name="Bellgard S.E."/>
            <person name="Bellgard M.I."/>
        </authorList>
    </citation>
    <scope>NUCLEOTIDE SEQUENCE</scope>
    <source>
        <tissue evidence="1">Shoot tissue taken approximately 20 cm above the soil surface</tissue>
    </source>
</reference>